<accession>A0ACA9PU14</accession>
<gene>
    <name evidence="1" type="ORF">ACOLOM_LOCUS11257</name>
</gene>
<evidence type="ECO:0000313" key="2">
    <source>
        <dbReference type="Proteomes" id="UP000789525"/>
    </source>
</evidence>
<comment type="caution">
    <text evidence="1">The sequence shown here is derived from an EMBL/GenBank/DDBJ whole genome shotgun (WGS) entry which is preliminary data.</text>
</comment>
<name>A0ACA9PU14_9GLOM</name>
<sequence length="186" mass="19634">VTLPGRAARVASSVVAALWAFLTKHLSIPSHTAMLLAPEPGPQFGDSSGEGGGAGSASVSRRGSTSNLAKMDGKKAVKSVVVGPDGLPPPKKKRRRQALSCTGACVIDSSRSFLLCFYNPTHSYCESLDLVSATRSTNAVHLRYSAAFTGNRTRCYDAKNHPANRMDGDLPSSYGYNGMQEAENSV</sequence>
<dbReference type="Proteomes" id="UP000789525">
    <property type="component" value="Unassembled WGS sequence"/>
</dbReference>
<feature type="non-terminal residue" evidence="1">
    <location>
        <position position="1"/>
    </location>
</feature>
<evidence type="ECO:0000313" key="1">
    <source>
        <dbReference type="EMBL" id="CAG8723710.1"/>
    </source>
</evidence>
<dbReference type="EMBL" id="CAJVPT010039778">
    <property type="protein sequence ID" value="CAG8723710.1"/>
    <property type="molecule type" value="Genomic_DNA"/>
</dbReference>
<protein>
    <submittedName>
        <fullName evidence="1">9956_t:CDS:1</fullName>
    </submittedName>
</protein>
<reference evidence="1" key="1">
    <citation type="submission" date="2021-06" db="EMBL/GenBank/DDBJ databases">
        <authorList>
            <person name="Kallberg Y."/>
            <person name="Tangrot J."/>
            <person name="Rosling A."/>
        </authorList>
    </citation>
    <scope>NUCLEOTIDE SEQUENCE</scope>
    <source>
        <strain evidence="1">CL356</strain>
    </source>
</reference>
<organism evidence="1 2">
    <name type="scientific">Acaulospora colombiana</name>
    <dbReference type="NCBI Taxonomy" id="27376"/>
    <lineage>
        <taxon>Eukaryota</taxon>
        <taxon>Fungi</taxon>
        <taxon>Fungi incertae sedis</taxon>
        <taxon>Mucoromycota</taxon>
        <taxon>Glomeromycotina</taxon>
        <taxon>Glomeromycetes</taxon>
        <taxon>Diversisporales</taxon>
        <taxon>Acaulosporaceae</taxon>
        <taxon>Acaulospora</taxon>
    </lineage>
</organism>
<keyword evidence="2" id="KW-1185">Reference proteome</keyword>
<proteinExistence type="predicted"/>